<feature type="domain" description="Peptidase S8/S53" evidence="6">
    <location>
        <begin position="3"/>
        <end position="74"/>
    </location>
</feature>
<dbReference type="GO" id="GO:0004252">
    <property type="term" value="F:serine-type endopeptidase activity"/>
    <property type="evidence" value="ECO:0007669"/>
    <property type="project" value="InterPro"/>
</dbReference>
<evidence type="ECO:0000256" key="3">
    <source>
        <dbReference type="ARBA" id="ARBA00022801"/>
    </source>
</evidence>
<dbReference type="PANTHER" id="PTHR43806">
    <property type="entry name" value="PEPTIDASE S8"/>
    <property type="match status" value="1"/>
</dbReference>
<dbReference type="SUPFAM" id="SSF52743">
    <property type="entry name" value="Subtilisin-like"/>
    <property type="match status" value="1"/>
</dbReference>
<name>A0A941JC54_9BACI</name>
<dbReference type="Proteomes" id="UP000680045">
    <property type="component" value="Unassembled WGS sequence"/>
</dbReference>
<evidence type="ECO:0000256" key="4">
    <source>
        <dbReference type="ARBA" id="ARBA00022825"/>
    </source>
</evidence>
<keyword evidence="4" id="KW-0720">Serine protease</keyword>
<organism evidence="7 8">
    <name type="scientific">Peribacillus frigoritolerans</name>
    <dbReference type="NCBI Taxonomy" id="450367"/>
    <lineage>
        <taxon>Bacteria</taxon>
        <taxon>Bacillati</taxon>
        <taxon>Bacillota</taxon>
        <taxon>Bacilli</taxon>
        <taxon>Bacillales</taxon>
        <taxon>Bacillaceae</taxon>
        <taxon>Peribacillus</taxon>
    </lineage>
</organism>
<proteinExistence type="inferred from homology"/>
<evidence type="ECO:0000313" key="7">
    <source>
        <dbReference type="EMBL" id="MBR8646394.1"/>
    </source>
</evidence>
<dbReference type="InterPro" id="IPR036852">
    <property type="entry name" value="Peptidase_S8/S53_dom_sf"/>
</dbReference>
<evidence type="ECO:0000256" key="1">
    <source>
        <dbReference type="ARBA" id="ARBA00011073"/>
    </source>
</evidence>
<dbReference type="PROSITE" id="PS51892">
    <property type="entry name" value="SUBTILASE"/>
    <property type="match status" value="1"/>
</dbReference>
<keyword evidence="3" id="KW-0378">Hydrolase</keyword>
<reference evidence="7" key="1">
    <citation type="submission" date="2021-04" db="EMBL/GenBank/DDBJ databases">
        <title>Whole genome sequencing of Enterococci isolates from hospitalized patients.</title>
        <authorList>
            <person name="Ogoti B.M."/>
            <person name="Onyambu F.G."/>
        </authorList>
    </citation>
    <scope>NUCLEOTIDE SEQUENCE</scope>
    <source>
        <strain evidence="7">242</strain>
    </source>
</reference>
<keyword evidence="2" id="KW-0645">Protease</keyword>
<dbReference type="InterPro" id="IPR050131">
    <property type="entry name" value="Peptidase_S8_subtilisin-like"/>
</dbReference>
<dbReference type="PANTHER" id="PTHR43806:SF11">
    <property type="entry name" value="CEREVISIN-RELATED"/>
    <property type="match status" value="1"/>
</dbReference>
<comment type="caution">
    <text evidence="5">Lacks conserved residue(s) required for the propagation of feature annotation.</text>
</comment>
<comment type="similarity">
    <text evidence="1 5">Belongs to the peptidase S8 family.</text>
</comment>
<dbReference type="AlphaFoldDB" id="A0A941JC54"/>
<evidence type="ECO:0000259" key="6">
    <source>
        <dbReference type="Pfam" id="PF00082"/>
    </source>
</evidence>
<dbReference type="EMBL" id="JAGTPW010000096">
    <property type="protein sequence ID" value="MBR8646394.1"/>
    <property type="molecule type" value="Genomic_DNA"/>
</dbReference>
<accession>A0A941JC54</accession>
<evidence type="ECO:0000256" key="5">
    <source>
        <dbReference type="PROSITE-ProRule" id="PRU01240"/>
    </source>
</evidence>
<evidence type="ECO:0000256" key="2">
    <source>
        <dbReference type="ARBA" id="ARBA00022670"/>
    </source>
</evidence>
<gene>
    <name evidence="7" type="ORF">KEH51_29495</name>
</gene>
<dbReference type="GO" id="GO:0006508">
    <property type="term" value="P:proteolysis"/>
    <property type="evidence" value="ECO:0007669"/>
    <property type="project" value="UniProtKB-KW"/>
</dbReference>
<dbReference type="Pfam" id="PF00082">
    <property type="entry name" value="Peptidase_S8"/>
    <property type="match status" value="1"/>
</dbReference>
<dbReference type="InterPro" id="IPR000209">
    <property type="entry name" value="Peptidase_S8/S53_dom"/>
</dbReference>
<sequence>MGGEYSRTIEYALKHAAAKNVMVVVASGNDGMEGLSYPASSKYAISVSATNALDLVSDYSNYGSKLDMVAPGTAIPSLVPNGMLLTWMVHQWQLPMLQQPQPYYYPETLG</sequence>
<dbReference type="Gene3D" id="3.40.50.200">
    <property type="entry name" value="Peptidase S8/S53 domain"/>
    <property type="match status" value="1"/>
</dbReference>
<protein>
    <submittedName>
        <fullName evidence="7">S8 family serine peptidase</fullName>
    </submittedName>
</protein>
<evidence type="ECO:0000313" key="8">
    <source>
        <dbReference type="Proteomes" id="UP000680045"/>
    </source>
</evidence>
<comment type="caution">
    <text evidence="7">The sequence shown here is derived from an EMBL/GenBank/DDBJ whole genome shotgun (WGS) entry which is preliminary data.</text>
</comment>